<dbReference type="PANTHER" id="PTHR34135">
    <property type="entry name" value="LYSOZYME"/>
    <property type="match status" value="1"/>
</dbReference>
<dbReference type="Gene3D" id="3.20.20.80">
    <property type="entry name" value="Glycosidases"/>
    <property type="match status" value="1"/>
</dbReference>
<dbReference type="RefSeq" id="WP_074462402.1">
    <property type="nucleotide sequence ID" value="NZ_FMUR01000010.1"/>
</dbReference>
<dbReference type="SUPFAM" id="SSF69360">
    <property type="entry name" value="Cell wall binding repeat"/>
    <property type="match status" value="2"/>
</dbReference>
<name>A0A1G5E6V7_9FIRM</name>
<dbReference type="Pfam" id="PF01473">
    <property type="entry name" value="Choline_bind_1"/>
    <property type="match status" value="2"/>
</dbReference>
<keyword evidence="5" id="KW-0732">Signal</keyword>
<keyword evidence="2" id="KW-0677">Repeat</keyword>
<evidence type="ECO:0000313" key="7">
    <source>
        <dbReference type="Proteomes" id="UP000183047"/>
    </source>
</evidence>
<evidence type="ECO:0000313" key="6">
    <source>
        <dbReference type="EMBL" id="SCY22440.1"/>
    </source>
</evidence>
<evidence type="ECO:0000256" key="2">
    <source>
        <dbReference type="ARBA" id="ARBA00022737"/>
    </source>
</evidence>
<protein>
    <submittedName>
        <fullName evidence="6">Putative cell wall binding repeat-containing protein</fullName>
    </submittedName>
</protein>
<proteinExistence type="inferred from homology"/>
<dbReference type="Gene3D" id="2.10.270.10">
    <property type="entry name" value="Cholin Binding"/>
    <property type="match status" value="4"/>
</dbReference>
<sequence length="583" mass="63224">MKKVSKIFTSLGVVGMSAALFFTPIAGVSASARAVGPELATGIDVSKFQGGINWQQVKAAGIRFAMIRVGTMKKGLDEQFVNNINGANAAGIRTGIYIYSYATTPEAAAVEANQVLAWIAPYAVTFPVAIDIEDNVQKGLNAAQLQAIADTFCNILSGAGYETLVYANRNWFMQRMPSVSAPKWVAQYDVACDYPGDYVMWQSSSHATYPGIPGRVDVDHLYSDYFTRIIPEGFNSWGGHTFYYHNFRKQFGWINLENKKYHADPNGYIQTGWFQDESGIYYLDPTAGGLAKTGFADIEGKRYYFDEAGVKRTGLLNLGGTVYYANADGVCQKGLVPLEDGVHYFDDEYKMHTGLTQVGDKLYMFNPQGVMQTGMVALETGKYMFGSDGAAIKGWYSNEQGQKFFFNQDHVAVTGNQTIEKANYLFNPEGVMQTGWSGEIATGRYYFGPDGKMVTGWSDIEGQRYYFGADGKMVVGMASLPDGVYYLEPKDGHRTVGWVQQPDGWRYFDGNTGKMLVKTTAVLENVSCTFDKNGLLADPAGWTPGTPLPAPAPDAGAAASTGASTPAASAGASAQTAPAAPAN</sequence>
<dbReference type="CDD" id="cd06414">
    <property type="entry name" value="GH25_LytC-like"/>
    <property type="match status" value="1"/>
</dbReference>
<comment type="similarity">
    <text evidence="1">Belongs to the glycosyl hydrolase 25 family.</text>
</comment>
<accession>A0A1G5E6V7</accession>
<feature type="repeat" description="Cell wall-binding" evidence="3">
    <location>
        <begin position="454"/>
        <end position="473"/>
    </location>
</feature>
<feature type="chain" id="PRO_5038463448" evidence="5">
    <location>
        <begin position="27"/>
        <end position="583"/>
    </location>
</feature>
<evidence type="ECO:0000256" key="5">
    <source>
        <dbReference type="SAM" id="SignalP"/>
    </source>
</evidence>
<dbReference type="Pfam" id="PF19127">
    <property type="entry name" value="Choline_bind_3"/>
    <property type="match status" value="1"/>
</dbReference>
<dbReference type="EMBL" id="FMUR01000010">
    <property type="protein sequence ID" value="SCY22440.1"/>
    <property type="molecule type" value="Genomic_DNA"/>
</dbReference>
<feature type="compositionally biased region" description="Low complexity" evidence="4">
    <location>
        <begin position="553"/>
        <end position="583"/>
    </location>
</feature>
<feature type="signal peptide" evidence="5">
    <location>
        <begin position="1"/>
        <end position="26"/>
    </location>
</feature>
<dbReference type="PROSITE" id="PS51170">
    <property type="entry name" value="CW"/>
    <property type="match status" value="1"/>
</dbReference>
<dbReference type="PANTHER" id="PTHR34135:SF2">
    <property type="entry name" value="LYSOZYME"/>
    <property type="match status" value="1"/>
</dbReference>
<dbReference type="GO" id="GO:0016998">
    <property type="term" value="P:cell wall macromolecule catabolic process"/>
    <property type="evidence" value="ECO:0007669"/>
    <property type="project" value="InterPro"/>
</dbReference>
<dbReference type="InterPro" id="IPR002053">
    <property type="entry name" value="Glyco_hydro_25"/>
</dbReference>
<feature type="region of interest" description="Disordered" evidence="4">
    <location>
        <begin position="541"/>
        <end position="583"/>
    </location>
</feature>
<reference evidence="7" key="1">
    <citation type="submission" date="2016-10" db="EMBL/GenBank/DDBJ databases">
        <authorList>
            <person name="Varghese N."/>
            <person name="Submissions S."/>
        </authorList>
    </citation>
    <scope>NUCLEOTIDE SEQUENCE [LARGE SCALE GENOMIC DNA]</scope>
    <source>
        <strain evidence="7">XBD2006</strain>
    </source>
</reference>
<evidence type="ECO:0000256" key="4">
    <source>
        <dbReference type="SAM" id="MobiDB-lite"/>
    </source>
</evidence>
<evidence type="ECO:0000256" key="1">
    <source>
        <dbReference type="ARBA" id="ARBA00010646"/>
    </source>
</evidence>
<organism evidence="6 7">
    <name type="scientific">Butyrivibrio hungatei</name>
    <dbReference type="NCBI Taxonomy" id="185008"/>
    <lineage>
        <taxon>Bacteria</taxon>
        <taxon>Bacillati</taxon>
        <taxon>Bacillota</taxon>
        <taxon>Clostridia</taxon>
        <taxon>Lachnospirales</taxon>
        <taxon>Lachnospiraceae</taxon>
        <taxon>Butyrivibrio</taxon>
    </lineage>
</organism>
<dbReference type="SUPFAM" id="SSF51445">
    <property type="entry name" value="(Trans)glycosidases"/>
    <property type="match status" value="1"/>
</dbReference>
<dbReference type="GO" id="GO:0003796">
    <property type="term" value="F:lysozyme activity"/>
    <property type="evidence" value="ECO:0007669"/>
    <property type="project" value="InterPro"/>
</dbReference>
<dbReference type="AlphaFoldDB" id="A0A1G5E6V7"/>
<evidence type="ECO:0000256" key="3">
    <source>
        <dbReference type="PROSITE-ProRule" id="PRU00591"/>
    </source>
</evidence>
<dbReference type="GO" id="GO:0009253">
    <property type="term" value="P:peptidoglycan catabolic process"/>
    <property type="evidence" value="ECO:0007669"/>
    <property type="project" value="InterPro"/>
</dbReference>
<dbReference type="InterPro" id="IPR017853">
    <property type="entry name" value="GH"/>
</dbReference>
<dbReference type="Pfam" id="PF01183">
    <property type="entry name" value="Glyco_hydro_25"/>
    <property type="match status" value="1"/>
</dbReference>
<gene>
    <name evidence="6" type="ORF">SAMN02910451_01812</name>
</gene>
<dbReference type="OrthoDB" id="9765879at2"/>
<keyword evidence="7" id="KW-1185">Reference proteome</keyword>
<dbReference type="InterPro" id="IPR018337">
    <property type="entry name" value="Cell_wall/Cho-bd_repeat"/>
</dbReference>
<dbReference type="GO" id="GO:0016052">
    <property type="term" value="P:carbohydrate catabolic process"/>
    <property type="evidence" value="ECO:0007669"/>
    <property type="project" value="TreeGrafter"/>
</dbReference>
<dbReference type="Proteomes" id="UP000183047">
    <property type="component" value="Unassembled WGS sequence"/>
</dbReference>
<dbReference type="PROSITE" id="PS51904">
    <property type="entry name" value="GLYCOSYL_HYDROL_F25_2"/>
    <property type="match status" value="1"/>
</dbReference>